<organism evidence="3 4">
    <name type="scientific">[Emmonsia] crescens</name>
    <dbReference type="NCBI Taxonomy" id="73230"/>
    <lineage>
        <taxon>Eukaryota</taxon>
        <taxon>Fungi</taxon>
        <taxon>Dikarya</taxon>
        <taxon>Ascomycota</taxon>
        <taxon>Pezizomycotina</taxon>
        <taxon>Eurotiomycetes</taxon>
        <taxon>Eurotiomycetidae</taxon>
        <taxon>Onygenales</taxon>
        <taxon>Ajellomycetaceae</taxon>
        <taxon>Emergomyces</taxon>
    </lineage>
</organism>
<dbReference type="AlphaFoldDB" id="A0A2B7ZL81"/>
<proteinExistence type="inferred from homology"/>
<comment type="caution">
    <text evidence="3">The sequence shown here is derived from an EMBL/GenBank/DDBJ whole genome shotgun (WGS) entry which is preliminary data.</text>
</comment>
<name>A0A2B7ZL81_9EURO</name>
<evidence type="ECO:0000259" key="2">
    <source>
        <dbReference type="Pfam" id="PF13460"/>
    </source>
</evidence>
<dbReference type="InterPro" id="IPR036291">
    <property type="entry name" value="NAD(P)-bd_dom_sf"/>
</dbReference>
<dbReference type="SUPFAM" id="SSF51735">
    <property type="entry name" value="NAD(P)-binding Rossmann-fold domains"/>
    <property type="match status" value="1"/>
</dbReference>
<feature type="domain" description="NAD(P)-binding" evidence="2">
    <location>
        <begin position="10"/>
        <end position="167"/>
    </location>
</feature>
<dbReference type="InterPro" id="IPR016040">
    <property type="entry name" value="NAD(P)-bd_dom"/>
</dbReference>
<dbReference type="VEuPathDB" id="FungiDB:EMCG_05576"/>
<accession>A0A2B7ZL81</accession>
<dbReference type="EMBL" id="PDND01000051">
    <property type="protein sequence ID" value="PGH33939.1"/>
    <property type="molecule type" value="Genomic_DNA"/>
</dbReference>
<comment type="similarity">
    <text evidence="1">Belongs to the avfA family.</text>
</comment>
<dbReference type="STRING" id="73230.A0A2B7ZL81"/>
<dbReference type="PANTHER" id="PTHR15020:SF50">
    <property type="entry name" value="UPF0659 PROTEIN YMR090W"/>
    <property type="match status" value="1"/>
</dbReference>
<keyword evidence="4" id="KW-1185">Reference proteome</keyword>
<evidence type="ECO:0000256" key="1">
    <source>
        <dbReference type="ARBA" id="ARBA00038376"/>
    </source>
</evidence>
<dbReference type="Pfam" id="PF13460">
    <property type="entry name" value="NAD_binding_10"/>
    <property type="match status" value="1"/>
</dbReference>
<evidence type="ECO:0000313" key="3">
    <source>
        <dbReference type="EMBL" id="PGH33939.1"/>
    </source>
</evidence>
<gene>
    <name evidence="3" type="ORF">GX50_03260</name>
</gene>
<dbReference type="PANTHER" id="PTHR15020">
    <property type="entry name" value="FLAVIN REDUCTASE-RELATED"/>
    <property type="match status" value="1"/>
</dbReference>
<evidence type="ECO:0000313" key="4">
    <source>
        <dbReference type="Proteomes" id="UP000226031"/>
    </source>
</evidence>
<dbReference type="Proteomes" id="UP000226031">
    <property type="component" value="Unassembled WGS sequence"/>
</dbReference>
<sequence>MANPRVLLLGGHGRISRFLTPLLLNRSWDVTSVIRNPDHTNDIMKLGRGKKGKVDVLISSLDDVKSVDDAKAIIDRVKPNYVVWAAGAGGKGGPLRTYTIDRDAAKHFISATFTNPSITKFLLISHIGSRRKQPPWLSPDTWERFEHINQDVLPDYYQAKLAADEYFTVMARKRAEMDDQLGRTDDGADGADGAGGGKRFQAILLRPGPLMDAPATWKVELGKTKEVVLEGGVPANVSREDVAIVADRLLARGDTRGWLDLLGGEDEIEEAVRMVAKGRIDAVEGEDVDMMCGDITL</sequence>
<protein>
    <recommendedName>
        <fullName evidence="2">NAD(P)-binding domain-containing protein</fullName>
    </recommendedName>
</protein>
<reference evidence="3 4" key="1">
    <citation type="submission" date="2017-10" db="EMBL/GenBank/DDBJ databases">
        <title>Comparative genomics in systemic dimorphic fungi from Ajellomycetaceae.</title>
        <authorList>
            <person name="Munoz J.F."/>
            <person name="Mcewen J.G."/>
            <person name="Clay O.K."/>
            <person name="Cuomo C.A."/>
        </authorList>
    </citation>
    <scope>NUCLEOTIDE SEQUENCE [LARGE SCALE GENOMIC DNA]</scope>
    <source>
        <strain evidence="3 4">UAMH4076</strain>
    </source>
</reference>
<dbReference type="Gene3D" id="3.40.50.720">
    <property type="entry name" value="NAD(P)-binding Rossmann-like Domain"/>
    <property type="match status" value="1"/>
</dbReference>